<accession>A0A1C7NK76</accession>
<feature type="region of interest" description="Disordered" evidence="1">
    <location>
        <begin position="89"/>
        <end position="112"/>
    </location>
</feature>
<dbReference type="OrthoDB" id="2291034at2759"/>
<feature type="compositionally biased region" description="Acidic residues" evidence="1">
    <location>
        <begin position="97"/>
        <end position="107"/>
    </location>
</feature>
<keyword evidence="3" id="KW-1185">Reference proteome</keyword>
<evidence type="ECO:0000256" key="1">
    <source>
        <dbReference type="SAM" id="MobiDB-lite"/>
    </source>
</evidence>
<proteinExistence type="predicted"/>
<dbReference type="InParanoid" id="A0A1C7NK76"/>
<sequence length="182" mass="20439">MVHHKAASCSAIPSYDTFQRKSSSRFESDSRLFPLPSFCLYSKQALNNEHGSDSDIIQFVSPASDLLEEKLPMFAGVLQSLVTVVNEMPTVKRTNQDDDEEDEEEVDTTPSNTVPYHIIGLSTMKLILWYLSDLCLIVFVSSSHTDDDLLQAMTDIKESLGEWTTAEELGNQLTPLISDRFQ</sequence>
<evidence type="ECO:0000313" key="3">
    <source>
        <dbReference type="Proteomes" id="UP000093000"/>
    </source>
</evidence>
<dbReference type="Proteomes" id="UP000093000">
    <property type="component" value="Unassembled WGS sequence"/>
</dbReference>
<dbReference type="EMBL" id="LUGH01000090">
    <property type="protein sequence ID" value="OBZ89542.1"/>
    <property type="molecule type" value="Genomic_DNA"/>
</dbReference>
<protein>
    <submittedName>
        <fullName evidence="2">Uncharacterized protein</fullName>
    </submittedName>
</protein>
<name>A0A1C7NK76_9FUNG</name>
<organism evidence="2 3">
    <name type="scientific">Choanephora cucurbitarum</name>
    <dbReference type="NCBI Taxonomy" id="101091"/>
    <lineage>
        <taxon>Eukaryota</taxon>
        <taxon>Fungi</taxon>
        <taxon>Fungi incertae sedis</taxon>
        <taxon>Mucoromycota</taxon>
        <taxon>Mucoromycotina</taxon>
        <taxon>Mucoromycetes</taxon>
        <taxon>Mucorales</taxon>
        <taxon>Mucorineae</taxon>
        <taxon>Choanephoraceae</taxon>
        <taxon>Choanephoroideae</taxon>
        <taxon>Choanephora</taxon>
    </lineage>
</organism>
<evidence type="ECO:0000313" key="2">
    <source>
        <dbReference type="EMBL" id="OBZ89542.1"/>
    </source>
</evidence>
<gene>
    <name evidence="2" type="ORF">A0J61_02406</name>
</gene>
<comment type="caution">
    <text evidence="2">The sequence shown here is derived from an EMBL/GenBank/DDBJ whole genome shotgun (WGS) entry which is preliminary data.</text>
</comment>
<dbReference type="STRING" id="101091.A0A1C7NK76"/>
<reference evidence="2 3" key="1">
    <citation type="submission" date="2016-03" db="EMBL/GenBank/DDBJ databases">
        <title>Choanephora cucurbitarum.</title>
        <authorList>
            <person name="Min B."/>
            <person name="Park H."/>
            <person name="Park J.-H."/>
            <person name="Shin H.-D."/>
            <person name="Choi I.-G."/>
        </authorList>
    </citation>
    <scope>NUCLEOTIDE SEQUENCE [LARGE SCALE GENOMIC DNA]</scope>
    <source>
        <strain evidence="2 3">KUS-F28377</strain>
    </source>
</reference>
<dbReference type="AlphaFoldDB" id="A0A1C7NK76"/>